<dbReference type="InterPro" id="IPR012899">
    <property type="entry name" value="LTXXQ"/>
</dbReference>
<protein>
    <submittedName>
        <fullName evidence="2">Periplasmic heavy metal sensor</fullName>
    </submittedName>
</protein>
<reference evidence="2" key="1">
    <citation type="submission" date="2020-10" db="EMBL/GenBank/DDBJ databases">
        <title>Connecting structure to function with the recovery of over 1000 high-quality activated sludge metagenome-assembled genomes encoding full-length rRNA genes using long-read sequencing.</title>
        <authorList>
            <person name="Singleton C.M."/>
            <person name="Petriglieri F."/>
            <person name="Kristensen J.M."/>
            <person name="Kirkegaard R.H."/>
            <person name="Michaelsen T.Y."/>
            <person name="Andersen M.H."/>
            <person name="Karst S.M."/>
            <person name="Dueholm M.S."/>
            <person name="Nielsen P.H."/>
            <person name="Albertsen M."/>
        </authorList>
    </citation>
    <scope>NUCLEOTIDE SEQUENCE</scope>
    <source>
        <strain evidence="2">EsbW_18-Q3-R4-48_MAXAC.044</strain>
    </source>
</reference>
<comment type="caution">
    <text evidence="2">The sequence shown here is derived from an EMBL/GenBank/DDBJ whole genome shotgun (WGS) entry which is preliminary data.</text>
</comment>
<gene>
    <name evidence="2" type="ORF">IPJ48_13930</name>
</gene>
<dbReference type="Pfam" id="PF07813">
    <property type="entry name" value="LTXXQ"/>
    <property type="match status" value="1"/>
</dbReference>
<dbReference type="EMBL" id="JADJNC010000023">
    <property type="protein sequence ID" value="MBK7424085.1"/>
    <property type="molecule type" value="Genomic_DNA"/>
</dbReference>
<evidence type="ECO:0000256" key="1">
    <source>
        <dbReference type="SAM" id="SignalP"/>
    </source>
</evidence>
<feature type="chain" id="PRO_5039007544" evidence="1">
    <location>
        <begin position="30"/>
        <end position="171"/>
    </location>
</feature>
<organism evidence="2 3">
    <name type="scientific">Candidatus Propionivibrio dominans</name>
    <dbReference type="NCBI Taxonomy" id="2954373"/>
    <lineage>
        <taxon>Bacteria</taxon>
        <taxon>Pseudomonadati</taxon>
        <taxon>Pseudomonadota</taxon>
        <taxon>Betaproteobacteria</taxon>
        <taxon>Rhodocyclales</taxon>
        <taxon>Rhodocyclaceae</taxon>
        <taxon>Propionivibrio</taxon>
    </lineage>
</organism>
<dbReference type="AlphaFoldDB" id="A0A9D7IDH6"/>
<proteinExistence type="predicted"/>
<feature type="signal peptide" evidence="1">
    <location>
        <begin position="1"/>
        <end position="29"/>
    </location>
</feature>
<sequence>MKNSFPKFSPRIIVAAVAISLGLAASAFAVSQRGGEHCGPGAGMPGQRMEHGMKEMSRLHNELKLDAKQEALWKDAEQAGKDNMASMRERFSKQREENLSLLKQPGADLRAVLKRMDELKAEGKKQHEANRDRWLTVYDSLNAEQKEKARLFFLGKLERMERGGPRGPGRG</sequence>
<keyword evidence="1" id="KW-0732">Signal</keyword>
<evidence type="ECO:0000313" key="2">
    <source>
        <dbReference type="EMBL" id="MBK7424085.1"/>
    </source>
</evidence>
<evidence type="ECO:0000313" key="3">
    <source>
        <dbReference type="Proteomes" id="UP000886602"/>
    </source>
</evidence>
<dbReference type="Gene3D" id="1.20.120.1490">
    <property type="match status" value="1"/>
</dbReference>
<name>A0A9D7IDH6_9RHOO</name>
<dbReference type="Proteomes" id="UP000886602">
    <property type="component" value="Unassembled WGS sequence"/>
</dbReference>
<accession>A0A9D7IDH6</accession>